<protein>
    <submittedName>
        <fullName evidence="1">Uncharacterized protein</fullName>
    </submittedName>
</protein>
<dbReference type="Proteomes" id="UP001595818">
    <property type="component" value="Unassembled WGS sequence"/>
</dbReference>
<accession>A0ABV9T3P2</accession>
<evidence type="ECO:0000313" key="1">
    <source>
        <dbReference type="EMBL" id="MFC4873244.1"/>
    </source>
</evidence>
<gene>
    <name evidence="1" type="ORF">ACFPFU_16205</name>
</gene>
<evidence type="ECO:0000313" key="2">
    <source>
        <dbReference type="Proteomes" id="UP001595818"/>
    </source>
</evidence>
<organism evidence="1 2">
    <name type="scientific">Negadavirga shengliensis</name>
    <dbReference type="NCBI Taxonomy" id="1389218"/>
    <lineage>
        <taxon>Bacteria</taxon>
        <taxon>Pseudomonadati</taxon>
        <taxon>Bacteroidota</taxon>
        <taxon>Cytophagia</taxon>
        <taxon>Cytophagales</taxon>
        <taxon>Cyclobacteriaceae</taxon>
        <taxon>Negadavirga</taxon>
    </lineage>
</organism>
<dbReference type="RefSeq" id="WP_377065907.1">
    <property type="nucleotide sequence ID" value="NZ_JBHSJJ010000009.1"/>
</dbReference>
<dbReference type="EMBL" id="JBHSJJ010000009">
    <property type="protein sequence ID" value="MFC4873244.1"/>
    <property type="molecule type" value="Genomic_DNA"/>
</dbReference>
<keyword evidence="2" id="KW-1185">Reference proteome</keyword>
<proteinExistence type="predicted"/>
<comment type="caution">
    <text evidence="1">The sequence shown here is derived from an EMBL/GenBank/DDBJ whole genome shotgun (WGS) entry which is preliminary data.</text>
</comment>
<sequence length="60" mass="7145">MRRLLIVLLMALVFFSTVSVSWRSFGNVFRGFSLSQEFSPMEDFTDYLENGLKWWDEETD</sequence>
<reference evidence="2" key="1">
    <citation type="journal article" date="2019" name="Int. J. Syst. Evol. Microbiol.">
        <title>The Global Catalogue of Microorganisms (GCM) 10K type strain sequencing project: providing services to taxonomists for standard genome sequencing and annotation.</title>
        <authorList>
            <consortium name="The Broad Institute Genomics Platform"/>
            <consortium name="The Broad Institute Genome Sequencing Center for Infectious Disease"/>
            <person name="Wu L."/>
            <person name="Ma J."/>
        </authorList>
    </citation>
    <scope>NUCLEOTIDE SEQUENCE [LARGE SCALE GENOMIC DNA]</scope>
    <source>
        <strain evidence="2">CGMCC 4.7466</strain>
    </source>
</reference>
<name>A0ABV9T3P2_9BACT</name>